<keyword evidence="1" id="KW-0175">Coiled coil</keyword>
<accession>G0NCZ1</accession>
<dbReference type="HOGENOM" id="CLU_1278625_0_0_1"/>
<dbReference type="Proteomes" id="UP000008068">
    <property type="component" value="Unassembled WGS sequence"/>
</dbReference>
<gene>
    <name evidence="2" type="ORF">CAEBREN_17242</name>
</gene>
<protein>
    <submittedName>
        <fullName evidence="2">Uncharacterized protein</fullName>
    </submittedName>
</protein>
<sequence>MALHQGVARTQENIIEEVVNTGKVLHPDAEQTFPVTTKNFERNVKPTIANPADEPTEREKAALSGYKLVILNQKTPQLDSFEEIISLDYPCAHSPAERVRSAAEAEARIITKVTGNSEIKVIVFEAYLAQAQTRIQEYEHKIQALEQASSTAQAKLKESELSCSYSFVLNFEYYSSITTFFSNIYSVSVLSSSFPTCFSCQCFINFSEKKTDQLCV</sequence>
<dbReference type="EMBL" id="GL379865">
    <property type="protein sequence ID" value="EGT57797.1"/>
    <property type="molecule type" value="Genomic_DNA"/>
</dbReference>
<evidence type="ECO:0000313" key="3">
    <source>
        <dbReference type="Proteomes" id="UP000008068"/>
    </source>
</evidence>
<dbReference type="AlphaFoldDB" id="G0NCZ1"/>
<name>G0NCZ1_CAEBE</name>
<evidence type="ECO:0000256" key="1">
    <source>
        <dbReference type="SAM" id="Coils"/>
    </source>
</evidence>
<organism evidence="3">
    <name type="scientific">Caenorhabditis brenneri</name>
    <name type="common">Nematode worm</name>
    <dbReference type="NCBI Taxonomy" id="135651"/>
    <lineage>
        <taxon>Eukaryota</taxon>
        <taxon>Metazoa</taxon>
        <taxon>Ecdysozoa</taxon>
        <taxon>Nematoda</taxon>
        <taxon>Chromadorea</taxon>
        <taxon>Rhabditida</taxon>
        <taxon>Rhabditina</taxon>
        <taxon>Rhabditomorpha</taxon>
        <taxon>Rhabditoidea</taxon>
        <taxon>Rhabditidae</taxon>
        <taxon>Peloderinae</taxon>
        <taxon>Caenorhabditis</taxon>
    </lineage>
</organism>
<dbReference type="InParanoid" id="G0NCZ1"/>
<evidence type="ECO:0000313" key="2">
    <source>
        <dbReference type="EMBL" id="EGT57797.1"/>
    </source>
</evidence>
<proteinExistence type="predicted"/>
<keyword evidence="3" id="KW-1185">Reference proteome</keyword>
<reference evidence="3" key="1">
    <citation type="submission" date="2011-07" db="EMBL/GenBank/DDBJ databases">
        <authorList>
            <consortium name="Caenorhabditis brenneri Sequencing and Analysis Consortium"/>
            <person name="Wilson R.K."/>
        </authorList>
    </citation>
    <scope>NUCLEOTIDE SEQUENCE [LARGE SCALE GENOMIC DNA]</scope>
    <source>
        <strain evidence="3">PB2801</strain>
    </source>
</reference>
<feature type="coiled-coil region" evidence="1">
    <location>
        <begin position="128"/>
        <end position="162"/>
    </location>
</feature>